<name>W4GZJ7_APHAT</name>
<dbReference type="VEuPathDB" id="FungiDB:H257_02993"/>
<feature type="region of interest" description="Disordered" evidence="2">
    <location>
        <begin position="1"/>
        <end position="25"/>
    </location>
</feature>
<protein>
    <submittedName>
        <fullName evidence="3">Uncharacterized protein</fullName>
    </submittedName>
</protein>
<keyword evidence="1" id="KW-0175">Coiled coil</keyword>
<gene>
    <name evidence="3" type="ORF">H257_02993</name>
</gene>
<feature type="compositionally biased region" description="Polar residues" evidence="2">
    <location>
        <begin position="400"/>
        <end position="417"/>
    </location>
</feature>
<dbReference type="OrthoDB" id="195644at2759"/>
<evidence type="ECO:0000313" key="3">
    <source>
        <dbReference type="EMBL" id="ETV85150.1"/>
    </source>
</evidence>
<feature type="compositionally biased region" description="Low complexity" evidence="2">
    <location>
        <begin position="378"/>
        <end position="393"/>
    </location>
</feature>
<feature type="compositionally biased region" description="Low complexity" evidence="2">
    <location>
        <begin position="1023"/>
        <end position="1048"/>
    </location>
</feature>
<dbReference type="GeneID" id="20804989"/>
<feature type="region of interest" description="Disordered" evidence="2">
    <location>
        <begin position="963"/>
        <end position="1048"/>
    </location>
</feature>
<feature type="compositionally biased region" description="Low complexity" evidence="2">
    <location>
        <begin position="972"/>
        <end position="992"/>
    </location>
</feature>
<reference evidence="3" key="1">
    <citation type="submission" date="2013-12" db="EMBL/GenBank/DDBJ databases">
        <title>The Genome Sequence of Aphanomyces astaci APO3.</title>
        <authorList>
            <consortium name="The Broad Institute Genomics Platform"/>
            <person name="Russ C."/>
            <person name="Tyler B."/>
            <person name="van West P."/>
            <person name="Dieguez-Uribeondo J."/>
            <person name="Young S.K."/>
            <person name="Zeng Q."/>
            <person name="Gargeya S."/>
            <person name="Fitzgerald M."/>
            <person name="Abouelleil A."/>
            <person name="Alvarado L."/>
            <person name="Chapman S.B."/>
            <person name="Gainer-Dewar J."/>
            <person name="Goldberg J."/>
            <person name="Griggs A."/>
            <person name="Gujja S."/>
            <person name="Hansen M."/>
            <person name="Howarth C."/>
            <person name="Imamovic A."/>
            <person name="Ireland A."/>
            <person name="Larimer J."/>
            <person name="McCowan C."/>
            <person name="Murphy C."/>
            <person name="Pearson M."/>
            <person name="Poon T.W."/>
            <person name="Priest M."/>
            <person name="Roberts A."/>
            <person name="Saif S."/>
            <person name="Shea T."/>
            <person name="Sykes S."/>
            <person name="Wortman J."/>
            <person name="Nusbaum C."/>
            <person name="Birren B."/>
        </authorList>
    </citation>
    <scope>NUCLEOTIDE SEQUENCE [LARGE SCALE GENOMIC DNA]</scope>
    <source>
        <strain evidence="3">APO3</strain>
    </source>
</reference>
<dbReference type="RefSeq" id="XP_009825168.1">
    <property type="nucleotide sequence ID" value="XM_009826866.1"/>
</dbReference>
<dbReference type="CDD" id="cd22249">
    <property type="entry name" value="UDM1_RNF168_RNF169-like"/>
    <property type="match status" value="1"/>
</dbReference>
<evidence type="ECO:0000256" key="2">
    <source>
        <dbReference type="SAM" id="MobiDB-lite"/>
    </source>
</evidence>
<accession>W4GZJ7</accession>
<feature type="coiled-coil region" evidence="1">
    <location>
        <begin position="134"/>
        <end position="269"/>
    </location>
</feature>
<feature type="region of interest" description="Disordered" evidence="2">
    <location>
        <begin position="364"/>
        <end position="457"/>
    </location>
</feature>
<feature type="coiled-coil region" evidence="1">
    <location>
        <begin position="716"/>
        <end position="750"/>
    </location>
</feature>
<feature type="compositionally biased region" description="Pro residues" evidence="2">
    <location>
        <begin position="1"/>
        <end position="12"/>
    </location>
</feature>
<dbReference type="PANTHER" id="PTHR33820:SF2">
    <property type="entry name" value="COILED-COIL DOMAIN-CONTAINING PROTEIN 17"/>
    <property type="match status" value="1"/>
</dbReference>
<proteinExistence type="predicted"/>
<feature type="region of interest" description="Disordered" evidence="2">
    <location>
        <begin position="469"/>
        <end position="512"/>
    </location>
</feature>
<feature type="compositionally biased region" description="Pro residues" evidence="2">
    <location>
        <begin position="1007"/>
        <end position="1022"/>
    </location>
</feature>
<dbReference type="PANTHER" id="PTHR33820">
    <property type="entry name" value="COILED-COIL DOMAIN-CONTAINING PROTEIN 17"/>
    <property type="match status" value="1"/>
</dbReference>
<sequence length="1766" mass="194383">MQPSHVMPPPATSPAHEDDDLVETSTASSFQPNHCIECCMSFDSTADFANHKAKFCIQSEYFDPVKMQQHLLATSISDESNVMATKGVCGATMSFAKVEQYLSGGGGRSSRDGNGTGQDMTIGKVSLLDLKATMQANDVEMEKLRRHVKKEREKEKADELRGLKLKQQKALLQKKQEEDEVVALMKEIERRQVDELKARAKREQVKAELRHLDTVGMNLLEDERKRELAELVKQKEILTQKEQAALHEIQALEKRVKDQELQHRDDERKVLATIQRMDDGSKGDARVRALRATHMQRSQTYGAQAALLGHKRMELQQLQEKLKNDMTNLDVRHTRGDNQADDDNAAAGVISFNYDEEKHRVKNFDGQFGGDIKGHETSSPATDSSSSKQPHSSSVRDVGKSNSKSTADDSPSPNNWNDEPKPTPRRVHSSDLPTREEERGNTKPLKDNAKTPTAPAPLDALEREVLHRNESDHTLKQSRPSTPRIAKAPQAPPMNHPPLHGGNLPSSSYPPSINPEAPPYAVPPMASHMWPPPNYTSYGGAYPYFAPPPMSNYGMLQPPYFNGYTGFAATGAAIMGGGYPPPMMNPYGMQPTPYMQHQPMSMMPNMMMNPGMFEPPPDPETVKLQQQLEAMKQLKEQRELEMETLRFQQMIQSIQGKLPGAANGLFTNAPTGQQQSMSAQSSSSDLAPKIALAVADELESKELKALKLKHAEDMLKLKQQRDLMEEEERLQDMKEQREKRRREMDEQMAQEEWMANQKRMVMALRMKKVLAQEQPLAPSMTDDMAASGDVRPYDPELGFSVFWDYILLVPAKASFLQVTYAVYEGSILRTKHKVIRARECEPHGPTVNRCVLASTRAFDHLPANMDVRLLIEVAATTSDGKTKPLSLGWTAMDLFILSSDGSTVQLQQGKFKLPLSRSPLPSMNNGPWSVPKGASDATTTTLYLRVAHAAQVEDATMYPVNPDVTASKYQNPSTTSTISPSPTLAAPTTVTSDQTKKSSQPTDPLYHAPPPPTAPPTRPPTSKPAQPITTTSYTPNATSTAASYKSKASPIRSVLPSAMAVLATIPSISGDHGTAQYTALLSALRPSDPKEWTHSSSDCVQLVLSLPSSSVPLYSSEDRSIDPSTGLVTAGPWKIPLFSVPKPLSHNQPIVITLSHKRSGGVVELYSATLALEDAGGHDVVWDEQLVELCHPATKQVKAIILVTISPTDHDPPSHSMFPSTSLSSGEGWVECDLYSNPRNIPPQTLFGRGDGFNVYVDGLRSLPDPVTISKVTCFALNADMTSVSPLQEPSAYTTLQDNASSPSFKLCLEYRGDRFNPTLTLLCRVDTIHGVSKQPMVVGYAALPLFVEHRDNGGAAMTAPTKATVQEFCLNTGAFQLPLRLGATLGTNEIDFSATACDGYMKLPCATILVRVCPAAKTEDGLACLSRNDVATSDWIARGVSTPAPNYADKAYDSTASRPSLAEDKLYKLRLRRPPRLVGDTLLTVTDKATVDAPEKLATWLQAQLTKKPTVTLLDTLTTMFPYIPEMGFRIAIDGLVNVPSGCLYKVVTCISPPAPFYQDPKMTDDVHMTISYNWTSAQAYPEFQDGYITFRDVPEFPNTDLLVVFDVRGVKQVKGTWVSHQVGWAYLKLLNTSHCIAAGSFQLPLFSGAMSLDLLQHDMALDALIDAETAKKKGLISYLPGMSLCIRVEDGCMPNTFPKPLGNMTPVGMPPSTAAKYTYDATNVQTQKKKKPLSKLVVGKTERECEKELNTTFAKDMDISHYTF</sequence>
<organism evidence="3">
    <name type="scientific">Aphanomyces astaci</name>
    <name type="common">Crayfish plague agent</name>
    <dbReference type="NCBI Taxonomy" id="112090"/>
    <lineage>
        <taxon>Eukaryota</taxon>
        <taxon>Sar</taxon>
        <taxon>Stramenopiles</taxon>
        <taxon>Oomycota</taxon>
        <taxon>Saprolegniomycetes</taxon>
        <taxon>Saprolegniales</taxon>
        <taxon>Verrucalvaceae</taxon>
        <taxon>Aphanomyces</taxon>
    </lineage>
</organism>
<feature type="compositionally biased region" description="Basic and acidic residues" evidence="2">
    <location>
        <begin position="433"/>
        <end position="449"/>
    </location>
</feature>
<dbReference type="EMBL" id="KI913118">
    <property type="protein sequence ID" value="ETV85150.1"/>
    <property type="molecule type" value="Genomic_DNA"/>
</dbReference>
<dbReference type="STRING" id="112090.W4GZJ7"/>
<dbReference type="InterPro" id="IPR038800">
    <property type="entry name" value="CCDC17"/>
</dbReference>
<evidence type="ECO:0000256" key="1">
    <source>
        <dbReference type="SAM" id="Coils"/>
    </source>
</evidence>